<evidence type="ECO:0000256" key="4">
    <source>
        <dbReference type="ARBA" id="ARBA00022801"/>
    </source>
</evidence>
<dbReference type="PANTHER" id="PTHR10912">
    <property type="entry name" value="ADP-RIBOSYL CYCLASE"/>
    <property type="match status" value="1"/>
</dbReference>
<keyword evidence="4" id="KW-0378">Hydrolase</keyword>
<keyword evidence="7" id="KW-0472">Membrane</keyword>
<dbReference type="GO" id="GO:0005886">
    <property type="term" value="C:plasma membrane"/>
    <property type="evidence" value="ECO:0000318"/>
    <property type="project" value="GO_Central"/>
</dbReference>
<dbReference type="OrthoDB" id="10028716at2759"/>
<keyword evidence="7" id="KW-1133">Transmembrane helix</keyword>
<dbReference type="GO" id="GO:0030890">
    <property type="term" value="P:positive regulation of B cell proliferation"/>
    <property type="evidence" value="ECO:0000318"/>
    <property type="project" value="GO_Central"/>
</dbReference>
<dbReference type="Pfam" id="PF02267">
    <property type="entry name" value="Rib_hydrolayse"/>
    <property type="match status" value="1"/>
</dbReference>
<sequence>MGTAERGMAMERQGCCAILNTKRVTVIICVLILLTLAIAGFAVLIRTTETGGSLKYVFITRCKEYLETHDEVRVGIDCNEVWDAFQSSFVAKDPCKISVEAYDGLMNTAKQKVPCNEMVFWSKTKQMAHKFTQAKKCFMTLEDTLLGFIMDGLTWCGSQDGNDTYTSGCPNWNTCEQNPVRSFWSRASAHFAESACGNVTAMLNGSIDKPFSAKSIFGSVEIKKFNPMKINYVNVVLIGRENYPMSCKNDSLQELEKTLIPKFKYTCTTVLLSTILKCLEDPQKPCGPCWD</sequence>
<evidence type="ECO:0000256" key="1">
    <source>
        <dbReference type="ARBA" id="ARBA00005406"/>
    </source>
</evidence>
<dbReference type="GO" id="GO:0061809">
    <property type="term" value="F:NAD+ nucleosidase activity, cyclic ADP-ribose generating"/>
    <property type="evidence" value="ECO:0007669"/>
    <property type="project" value="UniProtKB-EC"/>
</dbReference>
<dbReference type="Proteomes" id="UP000018468">
    <property type="component" value="Linkage group LG4"/>
</dbReference>
<dbReference type="GeneTree" id="ENSGT00390000017291"/>
<dbReference type="KEGG" id="loc:102689984"/>
<dbReference type="Gene3D" id="3.40.50.720">
    <property type="entry name" value="NAD(P)-binding Rossmann-like Domain"/>
    <property type="match status" value="1"/>
</dbReference>
<accession>W5MUD4</accession>
<evidence type="ECO:0000313" key="8">
    <source>
        <dbReference type="Ensembl" id="ENSLOCP00000011993.1"/>
    </source>
</evidence>
<name>W5MUD4_LEPOC</name>
<feature type="transmembrane region" description="Helical" evidence="7">
    <location>
        <begin position="24"/>
        <end position="45"/>
    </location>
</feature>
<dbReference type="PANTHER" id="PTHR10912:SF9">
    <property type="entry name" value="ADP-RIBOSYL CYCLASE_CYCLIC ADP-RIBOSE HYDROLASE"/>
    <property type="match status" value="1"/>
</dbReference>
<evidence type="ECO:0000256" key="2">
    <source>
        <dbReference type="ARBA" id="ARBA00011982"/>
    </source>
</evidence>
<dbReference type="Ensembl" id="ENSLOCT00000012014.1">
    <property type="protein sequence ID" value="ENSLOCP00000011993.1"/>
    <property type="gene ID" value="ENSLOCG00000009818.1"/>
</dbReference>
<dbReference type="AlphaFoldDB" id="W5MUD4"/>
<keyword evidence="5" id="KW-0520">NAD</keyword>
<dbReference type="OMA" id="PACNRMM"/>
<dbReference type="HOGENOM" id="CLU_067834_0_1_1"/>
<evidence type="ECO:0000256" key="5">
    <source>
        <dbReference type="ARBA" id="ARBA00023027"/>
    </source>
</evidence>
<dbReference type="GeneID" id="102689984"/>
<keyword evidence="7" id="KW-0812">Transmembrane</keyword>
<dbReference type="RefSeq" id="XP_015200534.1">
    <property type="nucleotide sequence ID" value="XM_015345048.1"/>
</dbReference>
<keyword evidence="6" id="KW-1015">Disulfide bond</keyword>
<evidence type="ECO:0000256" key="7">
    <source>
        <dbReference type="SAM" id="Phobius"/>
    </source>
</evidence>
<reference evidence="8" key="3">
    <citation type="submission" date="2025-09" db="UniProtKB">
        <authorList>
            <consortium name="Ensembl"/>
        </authorList>
    </citation>
    <scope>IDENTIFICATION</scope>
</reference>
<dbReference type="Gene3D" id="1.20.82.10">
    <property type="entry name" value="ADP Ribosyl Cyclase, Chain A, domain 1"/>
    <property type="match status" value="1"/>
</dbReference>
<protein>
    <recommendedName>
        <fullName evidence="2">ADP-ribosyl cyclase/cyclic ADP-ribose hydrolase</fullName>
        <ecNumber evidence="2">3.2.2.6</ecNumber>
    </recommendedName>
</protein>
<dbReference type="InParanoid" id="W5MUD4"/>
<dbReference type="EMBL" id="AHAT01001112">
    <property type="status" value="NOT_ANNOTATED_CDS"/>
    <property type="molecule type" value="Genomic_DNA"/>
</dbReference>
<dbReference type="eggNOG" id="ENOG502S1HV">
    <property type="taxonomic scope" value="Eukaryota"/>
</dbReference>
<reference evidence="9" key="1">
    <citation type="submission" date="2011-12" db="EMBL/GenBank/DDBJ databases">
        <title>The Draft Genome of Lepisosteus oculatus.</title>
        <authorList>
            <consortium name="The Broad Institute Genome Assembly &amp; Analysis Group"/>
            <consortium name="Computational R&amp;D Group"/>
            <consortium name="and Sequencing Platform"/>
            <person name="Di Palma F."/>
            <person name="Alfoldi J."/>
            <person name="Johnson J."/>
            <person name="Berlin A."/>
            <person name="Gnerre S."/>
            <person name="Jaffe D."/>
            <person name="MacCallum I."/>
            <person name="Young S."/>
            <person name="Walker B.J."/>
            <person name="Lander E.S."/>
            <person name="Lindblad-Toh K."/>
        </authorList>
    </citation>
    <scope>NUCLEOTIDE SEQUENCE [LARGE SCALE GENOMIC DNA]</scope>
</reference>
<organism evidence="8 9">
    <name type="scientific">Lepisosteus oculatus</name>
    <name type="common">Spotted gar</name>
    <dbReference type="NCBI Taxonomy" id="7918"/>
    <lineage>
        <taxon>Eukaryota</taxon>
        <taxon>Metazoa</taxon>
        <taxon>Chordata</taxon>
        <taxon>Craniata</taxon>
        <taxon>Vertebrata</taxon>
        <taxon>Euteleostomi</taxon>
        <taxon>Actinopterygii</taxon>
        <taxon>Neopterygii</taxon>
        <taxon>Holostei</taxon>
        <taxon>Semionotiformes</taxon>
        <taxon>Lepisosteidae</taxon>
        <taxon>Lepisosteus</taxon>
    </lineage>
</organism>
<keyword evidence="3" id="KW-0808">Transferase</keyword>
<dbReference type="GO" id="GO:0016849">
    <property type="term" value="F:phosphorus-oxygen lyase activity"/>
    <property type="evidence" value="ECO:0000318"/>
    <property type="project" value="GO_Central"/>
</dbReference>
<dbReference type="GO" id="GO:0016740">
    <property type="term" value="F:transferase activity"/>
    <property type="evidence" value="ECO:0007669"/>
    <property type="project" value="UniProtKB-KW"/>
</dbReference>
<proteinExistence type="inferred from homology"/>
<evidence type="ECO:0000256" key="3">
    <source>
        <dbReference type="ARBA" id="ARBA00022679"/>
    </source>
</evidence>
<dbReference type="InterPro" id="IPR003193">
    <property type="entry name" value="ADP-ribosyl_cyclase"/>
</dbReference>
<evidence type="ECO:0000313" key="9">
    <source>
        <dbReference type="Proteomes" id="UP000018468"/>
    </source>
</evidence>
<keyword evidence="9" id="KW-1185">Reference proteome</keyword>
<reference evidence="8" key="2">
    <citation type="submission" date="2025-08" db="UniProtKB">
        <authorList>
            <consortium name="Ensembl"/>
        </authorList>
    </citation>
    <scope>IDENTIFICATION</scope>
</reference>
<comment type="similarity">
    <text evidence="1">Belongs to the ADP-ribosyl cyclase family.</text>
</comment>
<dbReference type="Bgee" id="ENSLOCG00000009818">
    <property type="expression patterns" value="Expressed in liver and 12 other cell types or tissues"/>
</dbReference>
<evidence type="ECO:0000256" key="6">
    <source>
        <dbReference type="ARBA" id="ARBA00023157"/>
    </source>
</evidence>
<dbReference type="EC" id="3.2.2.6" evidence="2"/>
<dbReference type="STRING" id="7918.ENSLOCP00000011993"/>
<dbReference type="SUPFAM" id="SSF52309">
    <property type="entry name" value="N-(deoxy)ribosyltransferase-like"/>
    <property type="match status" value="1"/>
</dbReference>